<protein>
    <submittedName>
        <fullName evidence="2">Uncharacterized protein</fullName>
    </submittedName>
</protein>
<feature type="compositionally biased region" description="Basic and acidic residues" evidence="1">
    <location>
        <begin position="23"/>
        <end position="32"/>
    </location>
</feature>
<sequence length="155" mass="16048">MDAVAKTPFVAGRPSSARIGGRRPADDPHAEHAANQWRAQSTQQAAAMPIKTVGSMPMAGQPSRAPRTGLPADWRASYAPVAGTRPSVSPTAATRPQSAAHAPPGGEELAPAVGWWSAEPVGPRPRGTGTAQQLAAAGLDTHSLRAHRPPHGWRG</sequence>
<gene>
    <name evidence="2" type="ORF">CPOL0286_LOCUS4387</name>
</gene>
<name>A0A7S4HJ36_9EUKA</name>
<feature type="region of interest" description="Disordered" evidence="1">
    <location>
        <begin position="1"/>
        <end position="45"/>
    </location>
</feature>
<reference evidence="2" key="1">
    <citation type="submission" date="2021-01" db="EMBL/GenBank/DDBJ databases">
        <authorList>
            <person name="Corre E."/>
            <person name="Pelletier E."/>
            <person name="Niang G."/>
            <person name="Scheremetjew M."/>
            <person name="Finn R."/>
            <person name="Kale V."/>
            <person name="Holt S."/>
            <person name="Cochrane G."/>
            <person name="Meng A."/>
            <person name="Brown T."/>
            <person name="Cohen L."/>
        </authorList>
    </citation>
    <scope>NUCLEOTIDE SEQUENCE</scope>
    <source>
        <strain evidence="2">UIO037</strain>
    </source>
</reference>
<evidence type="ECO:0000313" key="2">
    <source>
        <dbReference type="EMBL" id="CAE2200523.1"/>
    </source>
</evidence>
<proteinExistence type="predicted"/>
<organism evidence="2">
    <name type="scientific">Prymnesium polylepis</name>
    <dbReference type="NCBI Taxonomy" id="72548"/>
    <lineage>
        <taxon>Eukaryota</taxon>
        <taxon>Haptista</taxon>
        <taxon>Haptophyta</taxon>
        <taxon>Prymnesiophyceae</taxon>
        <taxon>Prymnesiales</taxon>
        <taxon>Prymnesiaceae</taxon>
        <taxon>Prymnesium</taxon>
    </lineage>
</organism>
<feature type="compositionally biased region" description="Polar residues" evidence="1">
    <location>
        <begin position="86"/>
        <end position="97"/>
    </location>
</feature>
<dbReference type="AlphaFoldDB" id="A0A7S4HJ36"/>
<feature type="region of interest" description="Disordered" evidence="1">
    <location>
        <begin position="77"/>
        <end position="110"/>
    </location>
</feature>
<dbReference type="EMBL" id="HBKO01009552">
    <property type="protein sequence ID" value="CAE2200523.1"/>
    <property type="molecule type" value="Transcribed_RNA"/>
</dbReference>
<evidence type="ECO:0000256" key="1">
    <source>
        <dbReference type="SAM" id="MobiDB-lite"/>
    </source>
</evidence>
<accession>A0A7S4HJ36</accession>